<evidence type="ECO:0000256" key="7">
    <source>
        <dbReference type="ARBA" id="ARBA00023065"/>
    </source>
</evidence>
<dbReference type="InterPro" id="IPR000531">
    <property type="entry name" value="Beta-barrel_TonB"/>
</dbReference>
<keyword evidence="8 12" id="KW-0798">TonB box</keyword>
<evidence type="ECO:0000256" key="3">
    <source>
        <dbReference type="ARBA" id="ARBA00022452"/>
    </source>
</evidence>
<keyword evidence="7" id="KW-0406">Ion transport</keyword>
<evidence type="ECO:0000256" key="1">
    <source>
        <dbReference type="ARBA" id="ARBA00004571"/>
    </source>
</evidence>
<keyword evidence="16" id="KW-0675">Receptor</keyword>
<dbReference type="EMBL" id="JANFAV010000001">
    <property type="protein sequence ID" value="MCW6533803.1"/>
    <property type="molecule type" value="Genomic_DNA"/>
</dbReference>
<keyword evidence="2 11" id="KW-0813">Transport</keyword>
<dbReference type="Pfam" id="PF00593">
    <property type="entry name" value="TonB_dep_Rec_b-barrel"/>
    <property type="match status" value="1"/>
</dbReference>
<evidence type="ECO:0000256" key="5">
    <source>
        <dbReference type="ARBA" id="ARBA00022692"/>
    </source>
</evidence>
<keyword evidence="6" id="KW-0408">Iron</keyword>
<comment type="similarity">
    <text evidence="11 12">Belongs to the TonB-dependent receptor family.</text>
</comment>
<dbReference type="InterPro" id="IPR039426">
    <property type="entry name" value="TonB-dep_rcpt-like"/>
</dbReference>
<evidence type="ECO:0000256" key="8">
    <source>
        <dbReference type="ARBA" id="ARBA00023077"/>
    </source>
</evidence>
<proteinExistence type="inferred from homology"/>
<evidence type="ECO:0000256" key="11">
    <source>
        <dbReference type="PROSITE-ProRule" id="PRU01360"/>
    </source>
</evidence>
<evidence type="ECO:0000256" key="4">
    <source>
        <dbReference type="ARBA" id="ARBA00022496"/>
    </source>
</evidence>
<keyword evidence="10 11" id="KW-0998">Cell outer membrane</keyword>
<comment type="caution">
    <text evidence="16">The sequence shown here is derived from an EMBL/GenBank/DDBJ whole genome shotgun (WGS) entry which is preliminary data.</text>
</comment>
<evidence type="ECO:0000313" key="16">
    <source>
        <dbReference type="EMBL" id="MCW6533803.1"/>
    </source>
</evidence>
<dbReference type="AlphaFoldDB" id="A0AA41ZDM6"/>
<dbReference type="SUPFAM" id="SSF56935">
    <property type="entry name" value="Porins"/>
    <property type="match status" value="1"/>
</dbReference>
<evidence type="ECO:0000256" key="13">
    <source>
        <dbReference type="SAM" id="SignalP"/>
    </source>
</evidence>
<protein>
    <submittedName>
        <fullName evidence="16">TonB-dependent receptor</fullName>
    </submittedName>
</protein>
<keyword evidence="13" id="KW-0732">Signal</keyword>
<dbReference type="Pfam" id="PF07715">
    <property type="entry name" value="Plug"/>
    <property type="match status" value="1"/>
</dbReference>
<dbReference type="PROSITE" id="PS52016">
    <property type="entry name" value="TONB_DEPENDENT_REC_3"/>
    <property type="match status" value="1"/>
</dbReference>
<sequence length="730" mass="78906">MIGKFALAHATSSLLVLVLASAAHAQAGTGVPPAVDDAARPAAVQDIVVTAEKRSESLQKTPISIVALTSAALETRNINGLNDLRSVVPNLQLTPHPNSGGTTQVFMRGVGLNDDQITQDPSVAIYVDGVYVARSQGLATDIADLERVEVLRGPQGTLYGRNATGGAINFITRRPTLGQWGGRITLDAGNYDYRRVKGSINVPIGQTIAIDLSYLGMGQHGFVKNAGTQVARFGDKDRHALRADALWKPSNSFSLRYVYDRSIIDDTPAFIAAVPLFPAVADRPTTGAKTVSDLLRNHITSQGHALTGEWQPTDDITVRSITAYRELSNFQNENYLAGVLRPQPLQRNRGEIHQHQFSEELQLLGKLFGDQLNYVVGGYYFSENGRSSSANLPTTTTVTTYGGNSIDNSAFAAFGQVSWTPALAGDRLHFTIGARYSRDRREATKTQATQTGSGPIINTGSGAGQRVFHDFSPSFILAFDAAPGVNLYAKAVRGYKSGGFNLRASSIARFEQGFAPENLWSYELGAKTLLFDNSLRVNVAAFTSDYRDIQVNVQSDPTNIRITDVLNAGAATVKGVEADVALVPLRGLTLSANYGYLDARYDRIRDASGADVTSQFRFINAPHNSFSLEANYETPRFSFGRLAGDVNYNWQSKEYSVSSVTGGAYIIGSRGLLNARLTLSDMPLVKGVKISLFGQNLTDRKYYVAHFNAGAPAAIFGEPRTYGIELTGTF</sequence>
<organism evidence="16 17">
    <name type="scientific">Sphingomonas lycopersici</name>
    <dbReference type="NCBI Taxonomy" id="2951807"/>
    <lineage>
        <taxon>Bacteria</taxon>
        <taxon>Pseudomonadati</taxon>
        <taxon>Pseudomonadota</taxon>
        <taxon>Alphaproteobacteria</taxon>
        <taxon>Sphingomonadales</taxon>
        <taxon>Sphingomonadaceae</taxon>
        <taxon>Sphingomonas</taxon>
    </lineage>
</organism>
<keyword evidence="4" id="KW-0410">Iron transport</keyword>
<keyword evidence="9 11" id="KW-0472">Membrane</keyword>
<comment type="subcellular location">
    <subcellularLocation>
        <location evidence="1 11">Cell outer membrane</location>
        <topology evidence="1 11">Multi-pass membrane protein</topology>
    </subcellularLocation>
</comment>
<keyword evidence="3 11" id="KW-1134">Transmembrane beta strand</keyword>
<evidence type="ECO:0000256" key="12">
    <source>
        <dbReference type="RuleBase" id="RU003357"/>
    </source>
</evidence>
<accession>A0AA41ZDM6</accession>
<evidence type="ECO:0000259" key="14">
    <source>
        <dbReference type="Pfam" id="PF00593"/>
    </source>
</evidence>
<dbReference type="PANTHER" id="PTHR32552">
    <property type="entry name" value="FERRICHROME IRON RECEPTOR-RELATED"/>
    <property type="match status" value="1"/>
</dbReference>
<dbReference type="GO" id="GO:0009279">
    <property type="term" value="C:cell outer membrane"/>
    <property type="evidence" value="ECO:0007669"/>
    <property type="project" value="UniProtKB-SubCell"/>
</dbReference>
<dbReference type="CDD" id="cd01347">
    <property type="entry name" value="ligand_gated_channel"/>
    <property type="match status" value="1"/>
</dbReference>
<gene>
    <name evidence="16" type="ORF">NEE01_03295</name>
</gene>
<evidence type="ECO:0000256" key="9">
    <source>
        <dbReference type="ARBA" id="ARBA00023136"/>
    </source>
</evidence>
<feature type="signal peptide" evidence="13">
    <location>
        <begin position="1"/>
        <end position="25"/>
    </location>
</feature>
<keyword evidence="17" id="KW-1185">Reference proteome</keyword>
<dbReference type="Proteomes" id="UP001165565">
    <property type="component" value="Unassembled WGS sequence"/>
</dbReference>
<reference evidence="16" key="1">
    <citation type="submission" date="2022-06" db="EMBL/GenBank/DDBJ databases">
        <title>Sphingomonas sp. nov. isolated from rhizosphere soil of tomato.</title>
        <authorList>
            <person name="Dong H."/>
            <person name="Gao R."/>
        </authorList>
    </citation>
    <scope>NUCLEOTIDE SEQUENCE</scope>
    <source>
        <strain evidence="16">MMSM24</strain>
    </source>
</reference>
<dbReference type="RefSeq" id="WP_265267845.1">
    <property type="nucleotide sequence ID" value="NZ_JANFAV010000001.1"/>
</dbReference>
<dbReference type="PANTHER" id="PTHR32552:SF81">
    <property type="entry name" value="TONB-DEPENDENT OUTER MEMBRANE RECEPTOR"/>
    <property type="match status" value="1"/>
</dbReference>
<feature type="domain" description="TonB-dependent receptor plug" evidence="15">
    <location>
        <begin position="58"/>
        <end position="167"/>
    </location>
</feature>
<keyword evidence="5 11" id="KW-0812">Transmembrane</keyword>
<feature type="chain" id="PRO_5041367897" evidence="13">
    <location>
        <begin position="26"/>
        <end position="730"/>
    </location>
</feature>
<feature type="domain" description="TonB-dependent receptor-like beta-barrel" evidence="14">
    <location>
        <begin position="291"/>
        <end position="697"/>
    </location>
</feature>
<dbReference type="GO" id="GO:0006826">
    <property type="term" value="P:iron ion transport"/>
    <property type="evidence" value="ECO:0007669"/>
    <property type="project" value="UniProtKB-KW"/>
</dbReference>
<evidence type="ECO:0000313" key="17">
    <source>
        <dbReference type="Proteomes" id="UP001165565"/>
    </source>
</evidence>
<dbReference type="InterPro" id="IPR012910">
    <property type="entry name" value="Plug_dom"/>
</dbReference>
<name>A0AA41ZDM6_9SPHN</name>
<evidence type="ECO:0000259" key="15">
    <source>
        <dbReference type="Pfam" id="PF07715"/>
    </source>
</evidence>
<evidence type="ECO:0000256" key="6">
    <source>
        <dbReference type="ARBA" id="ARBA00023004"/>
    </source>
</evidence>
<evidence type="ECO:0000256" key="10">
    <source>
        <dbReference type="ARBA" id="ARBA00023237"/>
    </source>
</evidence>
<dbReference type="Gene3D" id="2.40.170.20">
    <property type="entry name" value="TonB-dependent receptor, beta-barrel domain"/>
    <property type="match status" value="1"/>
</dbReference>
<evidence type="ECO:0000256" key="2">
    <source>
        <dbReference type="ARBA" id="ARBA00022448"/>
    </source>
</evidence>
<dbReference type="InterPro" id="IPR036942">
    <property type="entry name" value="Beta-barrel_TonB_sf"/>
</dbReference>